<dbReference type="Gene3D" id="3.90.79.10">
    <property type="entry name" value="Nucleoside Triphosphate Pyrophosphohydrolase"/>
    <property type="match status" value="1"/>
</dbReference>
<evidence type="ECO:0000259" key="7">
    <source>
        <dbReference type="PROSITE" id="PS51462"/>
    </source>
</evidence>
<comment type="cofactor">
    <cofactor evidence="2">
        <name>Mg(2+)</name>
        <dbReference type="ChEBI" id="CHEBI:18420"/>
    </cofactor>
</comment>
<comment type="cofactor">
    <cofactor evidence="1">
        <name>Mn(2+)</name>
        <dbReference type="ChEBI" id="CHEBI:29035"/>
    </cofactor>
</comment>
<reference evidence="8 10" key="1">
    <citation type="journal article" date="2011" name="Science">
        <title>Comparative functional genomics of the fission yeasts.</title>
        <authorList>
            <person name="Rhind N."/>
            <person name="Chen Z."/>
            <person name="Yassour M."/>
            <person name="Thompson D.A."/>
            <person name="Haas B.J."/>
            <person name="Habib N."/>
            <person name="Wapinski I."/>
            <person name="Roy S."/>
            <person name="Lin M.F."/>
            <person name="Heiman D.I."/>
            <person name="Young S.K."/>
            <person name="Furuya K."/>
            <person name="Guo Y."/>
            <person name="Pidoux A."/>
            <person name="Chen H.M."/>
            <person name="Robbertse B."/>
            <person name="Goldberg J.M."/>
            <person name="Aoki K."/>
            <person name="Bayne E.H."/>
            <person name="Berlin A.M."/>
            <person name="Desjardins C.A."/>
            <person name="Dobbs E."/>
            <person name="Dukaj L."/>
            <person name="Fan L."/>
            <person name="FitzGerald M.G."/>
            <person name="French C."/>
            <person name="Gujja S."/>
            <person name="Hansen K."/>
            <person name="Keifenheim D."/>
            <person name="Levin J.Z."/>
            <person name="Mosher R.A."/>
            <person name="Mueller C.A."/>
            <person name="Pfiffner J."/>
            <person name="Priest M."/>
            <person name="Russ C."/>
            <person name="Smialowska A."/>
            <person name="Swoboda P."/>
            <person name="Sykes S.M."/>
            <person name="Vaughn M."/>
            <person name="Vengrova S."/>
            <person name="Yoder R."/>
            <person name="Zeng Q."/>
            <person name="Allshire R."/>
            <person name="Baulcombe D."/>
            <person name="Birren B.W."/>
            <person name="Brown W."/>
            <person name="Ekwall K."/>
            <person name="Kellis M."/>
            <person name="Leatherwood J."/>
            <person name="Levin H."/>
            <person name="Margalit H."/>
            <person name="Martienssen R."/>
            <person name="Nieduszynski C.A."/>
            <person name="Spatafora J.W."/>
            <person name="Friedman N."/>
            <person name="Dalgaard J.Z."/>
            <person name="Baumann P."/>
            <person name="Niki H."/>
            <person name="Regev A."/>
            <person name="Nusbaum C."/>
        </authorList>
    </citation>
    <scope>NUCLEOTIDE SEQUENCE [LARGE SCALE GENOMIC DNA]</scope>
    <source>
        <strain evidence="10">yFS275 / FY16936</strain>
    </source>
</reference>
<keyword evidence="3" id="KW-0479">Metal-binding</keyword>
<dbReference type="RefSeq" id="XP_002173459.1">
    <property type="nucleotide sequence ID" value="XM_002173423.2"/>
</dbReference>
<evidence type="ECO:0000313" key="10">
    <source>
        <dbReference type="Proteomes" id="UP000001744"/>
    </source>
</evidence>
<organism evidence="8 10">
    <name type="scientific">Schizosaccharomyces japonicus (strain yFS275 / FY16936)</name>
    <name type="common">Fission yeast</name>
    <dbReference type="NCBI Taxonomy" id="402676"/>
    <lineage>
        <taxon>Eukaryota</taxon>
        <taxon>Fungi</taxon>
        <taxon>Dikarya</taxon>
        <taxon>Ascomycota</taxon>
        <taxon>Taphrinomycotina</taxon>
        <taxon>Schizosaccharomycetes</taxon>
        <taxon>Schizosaccharomycetales</taxon>
        <taxon>Schizosaccharomycetaceae</taxon>
        <taxon>Schizosaccharomyces</taxon>
    </lineage>
</organism>
<dbReference type="CDD" id="cd03426">
    <property type="entry name" value="NUDIX_CoAse_Nudt7"/>
    <property type="match status" value="1"/>
</dbReference>
<dbReference type="GO" id="GO:0015938">
    <property type="term" value="P:coenzyme A catabolic process"/>
    <property type="evidence" value="ECO:0000318"/>
    <property type="project" value="GO_Central"/>
</dbReference>
<dbReference type="InterPro" id="IPR015797">
    <property type="entry name" value="NUDIX_hydrolase-like_dom_sf"/>
</dbReference>
<dbReference type="Pfam" id="PF00293">
    <property type="entry name" value="NUDIX"/>
    <property type="match status" value="1"/>
</dbReference>
<protein>
    <submittedName>
        <fullName evidence="8">Coenzyme A diphosphatase</fullName>
    </submittedName>
</protein>
<dbReference type="GO" id="GO:0046872">
    <property type="term" value="F:metal ion binding"/>
    <property type="evidence" value="ECO:0007669"/>
    <property type="project" value="UniProtKB-KW"/>
</dbReference>
<dbReference type="JaponicusDB" id="SJAG_02247">
    <property type="gene designation" value="pcd1"/>
</dbReference>
<feature type="domain" description="Nudix hydrolase" evidence="7">
    <location>
        <begin position="94"/>
        <end position="259"/>
    </location>
</feature>
<dbReference type="HOGENOM" id="CLU_1070215_0_0_1"/>
<evidence type="ECO:0000256" key="1">
    <source>
        <dbReference type="ARBA" id="ARBA00001936"/>
    </source>
</evidence>
<evidence type="ECO:0000256" key="6">
    <source>
        <dbReference type="ARBA" id="ARBA00023211"/>
    </source>
</evidence>
<dbReference type="PANTHER" id="PTHR12992">
    <property type="entry name" value="NUDIX HYDROLASE"/>
    <property type="match status" value="1"/>
</dbReference>
<dbReference type="Proteomes" id="UP000001744">
    <property type="component" value="Unassembled WGS sequence"/>
</dbReference>
<dbReference type="GeneID" id="7050222"/>
<evidence type="ECO:0000313" key="9">
    <source>
        <dbReference type="JaponicusDB" id="SJAG_02247"/>
    </source>
</evidence>
<dbReference type="InterPro" id="IPR045121">
    <property type="entry name" value="CoAse"/>
</dbReference>
<gene>
    <name evidence="9" type="primary">pcd1</name>
    <name evidence="8" type="ORF">SJAG_02247</name>
</gene>
<evidence type="ECO:0000256" key="4">
    <source>
        <dbReference type="ARBA" id="ARBA00022801"/>
    </source>
</evidence>
<sequence length="260" mass="29830">MSLIAQSVIPRFRLSQIPSFHTVQQCVFKRFLNTQLSTLSTAEDTNKSINNRLFKLGLVDEDGYFSRESLLFQKKALLNSSNSEIFKFPKYSPSRFASVLLPLVNSEEGAAVIVTLRSSRLHTHAGQMCFPGGKAEQSDGSWYNTALRETYEEIGLLPNFFQRIGSLPSLPTKDWKTKITPYISFTNQYLMYNVSEEVQQVYCIPLTFLLNPKNQRRGLFRNEVPFIEFHLECVPRIWGITAFILNSYFSILCPDLLMKV</sequence>
<dbReference type="VEuPathDB" id="FungiDB:SJAG_02247"/>
<dbReference type="STRING" id="402676.B6K1Y5"/>
<keyword evidence="4" id="KW-0378">Hydrolase</keyword>
<evidence type="ECO:0000313" key="8">
    <source>
        <dbReference type="EMBL" id="EEB07166.1"/>
    </source>
</evidence>
<evidence type="ECO:0000256" key="2">
    <source>
        <dbReference type="ARBA" id="ARBA00001946"/>
    </source>
</evidence>
<dbReference type="PANTHER" id="PTHR12992:SF24">
    <property type="entry name" value="PEROXISOMAL COENZYME A DIPHOSPHATASE NUDT7"/>
    <property type="match status" value="1"/>
</dbReference>
<name>B6K1Y5_SCHJY</name>
<dbReference type="GO" id="GO:0010945">
    <property type="term" value="F:coenzyme A diphosphatase activity"/>
    <property type="evidence" value="ECO:0007669"/>
    <property type="project" value="InterPro"/>
</dbReference>
<proteinExistence type="predicted"/>
<evidence type="ECO:0000256" key="5">
    <source>
        <dbReference type="ARBA" id="ARBA00022842"/>
    </source>
</evidence>
<dbReference type="InterPro" id="IPR000086">
    <property type="entry name" value="NUDIX_hydrolase_dom"/>
</dbReference>
<dbReference type="PROSITE" id="PS51462">
    <property type="entry name" value="NUDIX"/>
    <property type="match status" value="1"/>
</dbReference>
<keyword evidence="10" id="KW-1185">Reference proteome</keyword>
<accession>B6K1Y5</accession>
<evidence type="ECO:0000256" key="3">
    <source>
        <dbReference type="ARBA" id="ARBA00022723"/>
    </source>
</evidence>
<dbReference type="SUPFAM" id="SSF55811">
    <property type="entry name" value="Nudix"/>
    <property type="match status" value="1"/>
</dbReference>
<dbReference type="OrthoDB" id="206213at2759"/>
<dbReference type="EMBL" id="KE651166">
    <property type="protein sequence ID" value="EEB07166.1"/>
    <property type="molecule type" value="Genomic_DNA"/>
</dbReference>
<keyword evidence="5" id="KW-0460">Magnesium</keyword>
<dbReference type="AlphaFoldDB" id="B6K1Y5"/>
<keyword evidence="6" id="KW-0464">Manganese</keyword>
<dbReference type="eggNOG" id="KOG3069">
    <property type="taxonomic scope" value="Eukaryota"/>
</dbReference>